<keyword evidence="3 4" id="KW-0249">Electron transport</keyword>
<evidence type="ECO:0000256" key="3">
    <source>
        <dbReference type="ARBA" id="ARBA00022982"/>
    </source>
</evidence>
<dbReference type="GO" id="GO:0015038">
    <property type="term" value="F:glutathione disulfide oxidoreductase activity"/>
    <property type="evidence" value="ECO:0007669"/>
    <property type="project" value="UniProtKB-UniRule"/>
</dbReference>
<protein>
    <recommendedName>
        <fullName evidence="4">Glutaredoxin</fullName>
    </recommendedName>
</protein>
<dbReference type="PANTHER" id="PTHR45694">
    <property type="entry name" value="GLUTAREDOXIN 2"/>
    <property type="match status" value="1"/>
</dbReference>
<dbReference type="InterPro" id="IPR036249">
    <property type="entry name" value="Thioredoxin-like_sf"/>
</dbReference>
<keyword evidence="7" id="KW-1185">Reference proteome</keyword>
<organism evidence="6 7">
    <name type="scientific">Duganella callida</name>
    <dbReference type="NCBI Taxonomy" id="2561932"/>
    <lineage>
        <taxon>Bacteria</taxon>
        <taxon>Pseudomonadati</taxon>
        <taxon>Pseudomonadota</taxon>
        <taxon>Betaproteobacteria</taxon>
        <taxon>Burkholderiales</taxon>
        <taxon>Oxalobacteraceae</taxon>
        <taxon>Telluria group</taxon>
        <taxon>Duganella</taxon>
    </lineage>
</organism>
<evidence type="ECO:0000259" key="5">
    <source>
        <dbReference type="Pfam" id="PF00462"/>
    </source>
</evidence>
<dbReference type="Pfam" id="PF00462">
    <property type="entry name" value="Glutaredoxin"/>
    <property type="match status" value="1"/>
</dbReference>
<dbReference type="PROSITE" id="PS51354">
    <property type="entry name" value="GLUTAREDOXIN_2"/>
    <property type="match status" value="1"/>
</dbReference>
<evidence type="ECO:0000256" key="4">
    <source>
        <dbReference type="RuleBase" id="RU364065"/>
    </source>
</evidence>
<dbReference type="SUPFAM" id="SSF52833">
    <property type="entry name" value="Thioredoxin-like"/>
    <property type="match status" value="1"/>
</dbReference>
<keyword evidence="4" id="KW-0676">Redox-active center</keyword>
<sequence length="85" mass="9140">MAQVTIYTSAHCGYCSMAKRLLASKGVIANEIDAGASEATWQEMMQLSGRRTVPQIFFGARHIGGYDDLVKLDRSGQFDAALAAA</sequence>
<comment type="caution">
    <text evidence="6">The sequence shown here is derived from an EMBL/GenBank/DDBJ whole genome shotgun (WGS) entry which is preliminary data.</text>
</comment>
<evidence type="ECO:0000313" key="7">
    <source>
        <dbReference type="Proteomes" id="UP000297729"/>
    </source>
</evidence>
<dbReference type="InterPro" id="IPR002109">
    <property type="entry name" value="Glutaredoxin"/>
</dbReference>
<keyword evidence="2 4" id="KW-0813">Transport</keyword>
<dbReference type="RefSeq" id="WP_135200474.1">
    <property type="nucleotide sequence ID" value="NZ_SPVG01000046.1"/>
</dbReference>
<name>A0A4Y9SQQ9_9BURK</name>
<dbReference type="PRINTS" id="PR00160">
    <property type="entry name" value="GLUTAREDOXIN"/>
</dbReference>
<reference evidence="6 7" key="1">
    <citation type="submission" date="2019-03" db="EMBL/GenBank/DDBJ databases">
        <title>Draft Genome Sequence of Duganella callidus sp. nov., a Novel Duganella Species Isolated from Cultivated Soil.</title>
        <authorList>
            <person name="Raths R."/>
            <person name="Peta V."/>
            <person name="Bucking H."/>
        </authorList>
    </citation>
    <scope>NUCLEOTIDE SEQUENCE [LARGE SCALE GENOMIC DNA]</scope>
    <source>
        <strain evidence="6 7">DN04</strain>
    </source>
</reference>
<evidence type="ECO:0000313" key="6">
    <source>
        <dbReference type="EMBL" id="TFW28815.1"/>
    </source>
</evidence>
<proteinExistence type="inferred from homology"/>
<keyword evidence="4" id="KW-0963">Cytoplasm</keyword>
<dbReference type="OrthoDB" id="9814618at2"/>
<comment type="similarity">
    <text evidence="1 4">Belongs to the glutaredoxin family.</text>
</comment>
<dbReference type="GO" id="GO:0034599">
    <property type="term" value="P:cellular response to oxidative stress"/>
    <property type="evidence" value="ECO:0007669"/>
    <property type="project" value="TreeGrafter"/>
</dbReference>
<dbReference type="EMBL" id="SPVG01000046">
    <property type="protein sequence ID" value="TFW28815.1"/>
    <property type="molecule type" value="Genomic_DNA"/>
</dbReference>
<dbReference type="GO" id="GO:0005737">
    <property type="term" value="C:cytoplasm"/>
    <property type="evidence" value="ECO:0007669"/>
    <property type="project" value="TreeGrafter"/>
</dbReference>
<dbReference type="InterPro" id="IPR014025">
    <property type="entry name" value="Glutaredoxin_subgr"/>
</dbReference>
<dbReference type="NCBIfam" id="TIGR02181">
    <property type="entry name" value="GRX_bact"/>
    <property type="match status" value="1"/>
</dbReference>
<accession>A0A4Y9SQQ9</accession>
<dbReference type="InterPro" id="IPR011900">
    <property type="entry name" value="GRX_bact"/>
</dbReference>
<dbReference type="GO" id="GO:0045454">
    <property type="term" value="P:cell redox homeostasis"/>
    <property type="evidence" value="ECO:0007669"/>
    <property type="project" value="InterPro"/>
</dbReference>
<dbReference type="AlphaFoldDB" id="A0A4Y9SQQ9"/>
<gene>
    <name evidence="6" type="primary">grxC</name>
    <name evidence="6" type="ORF">E4L98_05010</name>
</gene>
<comment type="function">
    <text evidence="4">Has a glutathione-disulfide oxidoreductase activity in the presence of NADPH and glutathione reductase. Reduces low molecular weight disulfides and proteins.</text>
</comment>
<dbReference type="Gene3D" id="3.40.30.10">
    <property type="entry name" value="Glutaredoxin"/>
    <property type="match status" value="1"/>
</dbReference>
<evidence type="ECO:0000256" key="2">
    <source>
        <dbReference type="ARBA" id="ARBA00022448"/>
    </source>
</evidence>
<evidence type="ECO:0000256" key="1">
    <source>
        <dbReference type="ARBA" id="ARBA00007787"/>
    </source>
</evidence>
<dbReference type="Proteomes" id="UP000297729">
    <property type="component" value="Unassembled WGS sequence"/>
</dbReference>
<dbReference type="CDD" id="cd03418">
    <property type="entry name" value="GRX_GRXb_1_3_like"/>
    <property type="match status" value="1"/>
</dbReference>
<feature type="domain" description="Glutaredoxin" evidence="5">
    <location>
        <begin position="4"/>
        <end position="63"/>
    </location>
</feature>
<dbReference type="PANTHER" id="PTHR45694:SF18">
    <property type="entry name" value="GLUTAREDOXIN-1-RELATED"/>
    <property type="match status" value="1"/>
</dbReference>